<dbReference type="SMART" id="SM00327">
    <property type="entry name" value="VWA"/>
    <property type="match status" value="1"/>
</dbReference>
<dbReference type="InterPro" id="IPR036465">
    <property type="entry name" value="vWFA_dom_sf"/>
</dbReference>
<protein>
    <recommendedName>
        <fullName evidence="2">VWFA domain-containing protein</fullName>
    </recommendedName>
</protein>
<dbReference type="InterPro" id="IPR002035">
    <property type="entry name" value="VWF_A"/>
</dbReference>
<evidence type="ECO:0000259" key="2">
    <source>
        <dbReference type="PROSITE" id="PS50234"/>
    </source>
</evidence>
<dbReference type="PANTHER" id="PTHR24020">
    <property type="entry name" value="COLLAGEN ALPHA"/>
    <property type="match status" value="1"/>
</dbReference>
<keyword evidence="1" id="KW-0812">Transmembrane</keyword>
<evidence type="ECO:0000313" key="3">
    <source>
        <dbReference type="EMBL" id="GIO46000.1"/>
    </source>
</evidence>
<keyword evidence="1" id="KW-0472">Membrane</keyword>
<evidence type="ECO:0000256" key="1">
    <source>
        <dbReference type="SAM" id="Phobius"/>
    </source>
</evidence>
<sequence length="648" mass="71214">MFVLDTSYSMNHADPNRMAGEVIRMFMDISDASRTRVGFVAYNHQIVAERSLTPISVAAKKNEIKQEISGLRRAGYTDLGLGLITGSKLLSTGQQANQKEGRKPFMILLSDGETDFGPFQQKRTKADSAKDVSSAIAQAKKLGYPIYTIGLNHDGTVNPSELKRIASQTGGAFYSTSSADDLPEIFNRIFAREMRSVLLPIAGVTATGNLQEVQVDIPNSSMDEANIILLSEHPLKEAQLFYSTENIRMFKSASYTLIKTSQPKKGTARLKFRGTAGDLVKINLLGSYAMEAEAALNGKEAIKGKPAGIEAFLIRTDGSGRLQEAEVYASLTAKLIVKDLAAKKENVIEMKNEGTRFYAEYVFPKSGKYEWRVALDGPILFRNTSAKLENIVNIPPSFHGKQQLRLIKEDGQNTVSLSDLFVDENGDPLTYRIQAEESSGAKFEAEIKGDKLLLSPLHTGQGVISVTAADPEGGEASAVLTVTVQSKYTVLKWSIAGVFALLLLGIGLFLWLRPKPALTGKLEGYFLATASGTDIPVKYWPLTSFAKHKVSLMELFQSLDVHEPLPEAERIVFTAGKKGRLFVKHATRCSLVRNRTPLAVNKKEALEYNDKLYITFEDGVTEIELRYKAIKPSTNIFIRTDSSGEKTG</sequence>
<keyword evidence="4" id="KW-1185">Reference proteome</keyword>
<dbReference type="AlphaFoldDB" id="A0A920CP48"/>
<reference evidence="3 4" key="1">
    <citation type="submission" date="2021-03" db="EMBL/GenBank/DDBJ databases">
        <title>Antimicrobial resistance genes in bacteria isolated from Japanese honey, and their potential for conferring macrolide and lincosamide resistance in the American foulbrood pathogen Paenibacillus larvae.</title>
        <authorList>
            <person name="Okamoto M."/>
            <person name="Kumagai M."/>
            <person name="Kanamori H."/>
            <person name="Takamatsu D."/>
        </authorList>
    </citation>
    <scope>NUCLEOTIDE SEQUENCE [LARGE SCALE GENOMIC DNA]</scope>
    <source>
        <strain evidence="3 4">J34TS1</strain>
    </source>
</reference>
<dbReference type="Gene3D" id="3.40.50.410">
    <property type="entry name" value="von Willebrand factor, type A domain"/>
    <property type="match status" value="1"/>
</dbReference>
<dbReference type="EMBL" id="BORT01000002">
    <property type="protein sequence ID" value="GIO46000.1"/>
    <property type="molecule type" value="Genomic_DNA"/>
</dbReference>
<feature type="transmembrane region" description="Helical" evidence="1">
    <location>
        <begin position="493"/>
        <end position="512"/>
    </location>
</feature>
<gene>
    <name evidence="3" type="ORF">J34TS1_07650</name>
</gene>
<dbReference type="SUPFAM" id="SSF53300">
    <property type="entry name" value="vWA-like"/>
    <property type="match status" value="1"/>
</dbReference>
<accession>A0A920CP48</accession>
<proteinExistence type="predicted"/>
<dbReference type="PROSITE" id="PS50234">
    <property type="entry name" value="VWFA"/>
    <property type="match status" value="1"/>
</dbReference>
<evidence type="ECO:0000313" key="4">
    <source>
        <dbReference type="Proteomes" id="UP000682811"/>
    </source>
</evidence>
<comment type="caution">
    <text evidence="3">The sequence shown here is derived from an EMBL/GenBank/DDBJ whole genome shotgun (WGS) entry which is preliminary data.</text>
</comment>
<dbReference type="InterPro" id="IPR050525">
    <property type="entry name" value="ECM_Assembly_Org"/>
</dbReference>
<dbReference type="CDD" id="cd00198">
    <property type="entry name" value="vWFA"/>
    <property type="match status" value="1"/>
</dbReference>
<dbReference type="Proteomes" id="UP000682811">
    <property type="component" value="Unassembled WGS sequence"/>
</dbReference>
<dbReference type="Pfam" id="PF00092">
    <property type="entry name" value="VWA"/>
    <property type="match status" value="1"/>
</dbReference>
<keyword evidence="1" id="KW-1133">Transmembrane helix</keyword>
<organism evidence="3 4">
    <name type="scientific">Paenibacillus azoreducens</name>
    <dbReference type="NCBI Taxonomy" id="116718"/>
    <lineage>
        <taxon>Bacteria</taxon>
        <taxon>Bacillati</taxon>
        <taxon>Bacillota</taxon>
        <taxon>Bacilli</taxon>
        <taxon>Bacillales</taxon>
        <taxon>Paenibacillaceae</taxon>
        <taxon>Paenibacillus</taxon>
    </lineage>
</organism>
<name>A0A920CP48_9BACL</name>
<feature type="domain" description="VWFA" evidence="2">
    <location>
        <begin position="1"/>
        <end position="189"/>
    </location>
</feature>